<evidence type="ECO:0000313" key="1">
    <source>
        <dbReference type="EMBL" id="EUA64951.1"/>
    </source>
</evidence>
<accession>A0A829QR26</accession>
<protein>
    <submittedName>
        <fullName evidence="1">Uncharacterized protein</fullName>
    </submittedName>
</protein>
<comment type="caution">
    <text evidence="1">The sequence shown here is derived from an EMBL/GenBank/DDBJ whole genome shotgun (WGS) entry which is preliminary data.</text>
</comment>
<dbReference type="EMBL" id="JAOH01000002">
    <property type="protein sequence ID" value="EUA64951.1"/>
    <property type="molecule type" value="Genomic_DNA"/>
</dbReference>
<reference evidence="1 2" key="1">
    <citation type="submission" date="2013-12" db="EMBL/GenBank/DDBJ databases">
        <authorList>
            <person name="Zelazny A."/>
            <person name="Olivier K."/>
            <person name="Holland S."/>
            <person name="Lenaerts A."/>
            <person name="Ordway D."/>
            <person name="DeGroote M.A."/>
            <person name="Parker T."/>
            <person name="Sizemore C."/>
            <person name="Tallon L.J."/>
            <person name="Sadzewicz L.K."/>
            <person name="Sengamalay N."/>
            <person name="Fraser C.M."/>
            <person name="Hine E."/>
            <person name="Shefchek K.A."/>
            <person name="Das S.P."/>
            <person name="Tettelin H."/>
        </authorList>
    </citation>
    <scope>NUCLEOTIDE SEQUENCE [LARGE SCALE GENOMIC DNA]</scope>
    <source>
        <strain evidence="1 2">1948</strain>
    </source>
</reference>
<organism evidence="1 2">
    <name type="scientific">Mycobacteroides abscessus 1948</name>
    <dbReference type="NCBI Taxonomy" id="1299323"/>
    <lineage>
        <taxon>Bacteria</taxon>
        <taxon>Bacillati</taxon>
        <taxon>Actinomycetota</taxon>
        <taxon>Actinomycetes</taxon>
        <taxon>Mycobacteriales</taxon>
        <taxon>Mycobacteriaceae</taxon>
        <taxon>Mycobacteroides</taxon>
        <taxon>Mycobacteroides abscessus</taxon>
    </lineage>
</organism>
<sequence length="106" mass="11524">MTVNVDIKMNRVAVRDMVLDELAAARARRAKYGDGPHVFPDGPKLLHVAIEGHIIATATHAANSVWEVRPRNHHAFTVHDQFAAHDALTALGHMYLAGMARTAAAP</sequence>
<gene>
    <name evidence="1" type="ORF">I542_5129</name>
</gene>
<dbReference type="Proteomes" id="UP000021210">
    <property type="component" value="Unassembled WGS sequence"/>
</dbReference>
<evidence type="ECO:0000313" key="2">
    <source>
        <dbReference type="Proteomes" id="UP000021210"/>
    </source>
</evidence>
<proteinExistence type="predicted"/>
<dbReference type="AlphaFoldDB" id="A0A829QR26"/>
<name>A0A829QR26_9MYCO</name>